<gene>
    <name evidence="2" type="ORF">SLEP1_g51361</name>
</gene>
<keyword evidence="3" id="KW-1185">Reference proteome</keyword>
<dbReference type="AlphaFoldDB" id="A0AAV5M2Y4"/>
<feature type="domain" description="F-box" evidence="1">
    <location>
        <begin position="8"/>
        <end position="47"/>
    </location>
</feature>
<dbReference type="Gene3D" id="1.20.1280.50">
    <property type="match status" value="1"/>
</dbReference>
<dbReference type="InterPro" id="IPR001810">
    <property type="entry name" value="F-box_dom"/>
</dbReference>
<dbReference type="PANTHER" id="PTHR47123:SF15">
    <property type="entry name" value="F-BOX PROTEIN SKIP23"/>
    <property type="match status" value="1"/>
</dbReference>
<dbReference type="InterPro" id="IPR036047">
    <property type="entry name" value="F-box-like_dom_sf"/>
</dbReference>
<dbReference type="InterPro" id="IPR051304">
    <property type="entry name" value="SCF_F-box_domain"/>
</dbReference>
<dbReference type="SUPFAM" id="SSF81383">
    <property type="entry name" value="F-box domain"/>
    <property type="match status" value="1"/>
</dbReference>
<accession>A0AAV5M2Y4</accession>
<protein>
    <recommendedName>
        <fullName evidence="1">F-box domain-containing protein</fullName>
    </recommendedName>
</protein>
<organism evidence="2 3">
    <name type="scientific">Rubroshorea leprosula</name>
    <dbReference type="NCBI Taxonomy" id="152421"/>
    <lineage>
        <taxon>Eukaryota</taxon>
        <taxon>Viridiplantae</taxon>
        <taxon>Streptophyta</taxon>
        <taxon>Embryophyta</taxon>
        <taxon>Tracheophyta</taxon>
        <taxon>Spermatophyta</taxon>
        <taxon>Magnoliopsida</taxon>
        <taxon>eudicotyledons</taxon>
        <taxon>Gunneridae</taxon>
        <taxon>Pentapetalae</taxon>
        <taxon>rosids</taxon>
        <taxon>malvids</taxon>
        <taxon>Malvales</taxon>
        <taxon>Dipterocarpaceae</taxon>
        <taxon>Rubroshorea</taxon>
    </lineage>
</organism>
<dbReference type="Pfam" id="PF12937">
    <property type="entry name" value="F-box-like"/>
    <property type="match status" value="1"/>
</dbReference>
<dbReference type="InterPro" id="IPR005174">
    <property type="entry name" value="KIB1-4_b-propeller"/>
</dbReference>
<dbReference type="Proteomes" id="UP001054252">
    <property type="component" value="Unassembled WGS sequence"/>
</dbReference>
<proteinExistence type="predicted"/>
<dbReference type="EMBL" id="BPVZ01000177">
    <property type="protein sequence ID" value="GKV44149.1"/>
    <property type="molecule type" value="Genomic_DNA"/>
</dbReference>
<evidence type="ECO:0000313" key="3">
    <source>
        <dbReference type="Proteomes" id="UP001054252"/>
    </source>
</evidence>
<evidence type="ECO:0000313" key="2">
    <source>
        <dbReference type="EMBL" id="GKV44149.1"/>
    </source>
</evidence>
<sequence>MSSSWSDLPKDLLTQIAEKLETPIDILRCRSVCPSWRSSIPPFRRSTHFPIILPSRVPRFPHRPIFRRHPRASDSNSENRDAILYERPIYRRLPPASNPNSENRDLILRERPIYRRLPLASDSNSENRDLILYESIIYRLDPPASNSNSENSGSWLFRIKETTPGRVRLQKPLSKGSLRPLPCGFPKDFNLLDFRVSELCKVYNVLLSLRFPSAMDLDVSRVALSSRPKSSNDDYVLLAIYSPGFLCSIKLGDGEWTVCEDGGKKIFHDIINFNGKFYAVDTSSRISVFDELSLQLIEVFEPAMSGDNYGDYFRLVKSSEHLFLVSRNSTFYSGGLGPYEDNRNYYFRFFKLNQGLHGLEEVYSFGDQVLFLGEEFSFSVSTREFTGLEPDCLYFVDNSGQSCFNIEVDGVGGNLGNIGVYKLWDRKEGSLASYPGCSKIFWPPPAWLQSGPSPSSSDGVSCDMGKEKKIKGNLQLQVGI</sequence>
<dbReference type="Pfam" id="PF03478">
    <property type="entry name" value="Beta-prop_KIB1-4"/>
    <property type="match status" value="1"/>
</dbReference>
<dbReference type="PANTHER" id="PTHR47123">
    <property type="entry name" value="F-BOX PROTEIN SKIP23"/>
    <property type="match status" value="1"/>
</dbReference>
<reference evidence="2 3" key="1">
    <citation type="journal article" date="2021" name="Commun. Biol.">
        <title>The genome of Shorea leprosula (Dipterocarpaceae) highlights the ecological relevance of drought in aseasonal tropical rainforests.</title>
        <authorList>
            <person name="Ng K.K.S."/>
            <person name="Kobayashi M.J."/>
            <person name="Fawcett J.A."/>
            <person name="Hatakeyama M."/>
            <person name="Paape T."/>
            <person name="Ng C.H."/>
            <person name="Ang C.C."/>
            <person name="Tnah L.H."/>
            <person name="Lee C.T."/>
            <person name="Nishiyama T."/>
            <person name="Sese J."/>
            <person name="O'Brien M.J."/>
            <person name="Copetti D."/>
            <person name="Mohd Noor M.I."/>
            <person name="Ong R.C."/>
            <person name="Putra M."/>
            <person name="Sireger I.Z."/>
            <person name="Indrioko S."/>
            <person name="Kosugi Y."/>
            <person name="Izuno A."/>
            <person name="Isagi Y."/>
            <person name="Lee S.L."/>
            <person name="Shimizu K.K."/>
        </authorList>
    </citation>
    <scope>NUCLEOTIDE SEQUENCE [LARGE SCALE GENOMIC DNA]</scope>
    <source>
        <strain evidence="2">214</strain>
    </source>
</reference>
<comment type="caution">
    <text evidence="2">The sequence shown here is derived from an EMBL/GenBank/DDBJ whole genome shotgun (WGS) entry which is preliminary data.</text>
</comment>
<evidence type="ECO:0000259" key="1">
    <source>
        <dbReference type="SMART" id="SM00256"/>
    </source>
</evidence>
<dbReference type="SMART" id="SM00256">
    <property type="entry name" value="FBOX"/>
    <property type="match status" value="1"/>
</dbReference>
<name>A0AAV5M2Y4_9ROSI</name>